<reference evidence="14" key="1">
    <citation type="journal article" date="2019" name="Int. J. Syst. Evol. Microbiol.">
        <title>The Global Catalogue of Microorganisms (GCM) 10K type strain sequencing project: providing services to taxonomists for standard genome sequencing and annotation.</title>
        <authorList>
            <consortium name="The Broad Institute Genomics Platform"/>
            <consortium name="The Broad Institute Genome Sequencing Center for Infectious Disease"/>
            <person name="Wu L."/>
            <person name="Ma J."/>
        </authorList>
    </citation>
    <scope>NUCLEOTIDE SEQUENCE [LARGE SCALE GENOMIC DNA]</scope>
    <source>
        <strain evidence="14">CGMCC 1.16455</strain>
    </source>
</reference>
<keyword evidence="14" id="KW-1185">Reference proteome</keyword>
<dbReference type="PANTHER" id="PTHR10050">
    <property type="entry name" value="DOLICHYL-PHOSPHATE-MANNOSE--PROTEIN MANNOSYLTRANSFERASE"/>
    <property type="match status" value="1"/>
</dbReference>
<evidence type="ECO:0000256" key="4">
    <source>
        <dbReference type="ARBA" id="ARBA00022676"/>
    </source>
</evidence>
<dbReference type="RefSeq" id="WP_319021612.1">
    <property type="nucleotide sequence ID" value="NZ_BAAAIR010000040.1"/>
</dbReference>
<evidence type="ECO:0000256" key="1">
    <source>
        <dbReference type="ARBA" id="ARBA00004127"/>
    </source>
</evidence>
<sequence length="533" mass="59203">MHTEEVATHRADAEDEPDAVLASLRRRLRTYDLPVSRLAWAGAMALFGLALVLRLWGLGTVDELIFDETYYVKDGYALTQEGVEMSWPEDHDAVFESGDVNTYESTGSYVVHPPLGKWLIGAGMMVLGPDSPWGWRLSTAVLGSVAVLMLTLIGRRLFRSTTVGLIAGLLLAIDGLHIVHSRTSLLDPFLMFFVLAAFGALLVDRDRFREHLAVRAAQLQLDAELPPALGVSGGLRPWRLLAGALLGMACAVKWSGLYALAVFGIMTVLWDWWARRTAAQKNWLLGGFVKDAIPAFFATVGTALVVYIASWAGWFASSVGYNRNLAAKEGTATGNGILDSLRSLWLYHRQAYEFHIGLDTEHPYQANPLGWPLMLRPTNFYYRSYEYGEHGCEVAKCASHILSVGNPVIWWLGTLAVLITLVIAIVRFDGRAWAALAGIAAGYLPWLLYTDRTIFTFYAVVFEPWLILCLAYVLGLLIGPARADSERRLAGGLFAGSLLVLIVLVSAFFWPIWTGEVIDLEQWRYRMWLPSWT</sequence>
<dbReference type="EC" id="2.4.1.-" evidence="10"/>
<evidence type="ECO:0000256" key="8">
    <source>
        <dbReference type="ARBA" id="ARBA00023136"/>
    </source>
</evidence>
<feature type="domain" description="ArnT-like N-terminal" evidence="11">
    <location>
        <begin position="45"/>
        <end position="200"/>
    </location>
</feature>
<dbReference type="Proteomes" id="UP001595937">
    <property type="component" value="Unassembled WGS sequence"/>
</dbReference>
<feature type="transmembrane region" description="Helical" evidence="10">
    <location>
        <begin position="433"/>
        <end position="449"/>
    </location>
</feature>
<evidence type="ECO:0000259" key="11">
    <source>
        <dbReference type="Pfam" id="PF02366"/>
    </source>
</evidence>
<feature type="transmembrane region" description="Helical" evidence="10">
    <location>
        <begin position="408"/>
        <end position="426"/>
    </location>
</feature>
<proteinExistence type="inferred from homology"/>
<feature type="transmembrane region" description="Helical" evidence="10">
    <location>
        <begin position="185"/>
        <end position="204"/>
    </location>
</feature>
<accession>A0ABW0FLK6</accession>
<feature type="transmembrane region" description="Helical" evidence="10">
    <location>
        <begin position="295"/>
        <end position="316"/>
    </location>
</feature>
<feature type="transmembrane region" description="Helical" evidence="10">
    <location>
        <begin position="133"/>
        <end position="153"/>
    </location>
</feature>
<evidence type="ECO:0000256" key="3">
    <source>
        <dbReference type="ARBA" id="ARBA00007222"/>
    </source>
</evidence>
<evidence type="ECO:0000256" key="5">
    <source>
        <dbReference type="ARBA" id="ARBA00022679"/>
    </source>
</evidence>
<evidence type="ECO:0000313" key="14">
    <source>
        <dbReference type="Proteomes" id="UP001595937"/>
    </source>
</evidence>
<evidence type="ECO:0000256" key="6">
    <source>
        <dbReference type="ARBA" id="ARBA00022692"/>
    </source>
</evidence>
<feature type="transmembrane region" description="Helical" evidence="10">
    <location>
        <begin position="35"/>
        <end position="56"/>
    </location>
</feature>
<comment type="function">
    <text evidence="10">Protein O-mannosyltransferase that catalyzes the transfer of a single mannose residue from a polyprenol phospho-mannosyl lipidic donor to the hydroxyl group of selected serine and threonine residues in acceptor proteins.</text>
</comment>
<keyword evidence="8 10" id="KW-0472">Membrane</keyword>
<dbReference type="GO" id="GO:0016757">
    <property type="term" value="F:glycosyltransferase activity"/>
    <property type="evidence" value="ECO:0007669"/>
    <property type="project" value="UniProtKB-KW"/>
</dbReference>
<evidence type="ECO:0000256" key="2">
    <source>
        <dbReference type="ARBA" id="ARBA00004922"/>
    </source>
</evidence>
<dbReference type="InterPro" id="IPR032421">
    <property type="entry name" value="PMT_4TMC"/>
</dbReference>
<feature type="transmembrane region" description="Helical" evidence="10">
    <location>
        <begin position="160"/>
        <end position="179"/>
    </location>
</feature>
<dbReference type="InterPro" id="IPR027005">
    <property type="entry name" value="PMT-like"/>
</dbReference>
<evidence type="ECO:0000256" key="10">
    <source>
        <dbReference type="RuleBase" id="RU367007"/>
    </source>
</evidence>
<keyword evidence="6 10" id="KW-0812">Transmembrane</keyword>
<organism evidence="13 14">
    <name type="scientific">Brachybacterium tyrofermentans</name>
    <dbReference type="NCBI Taxonomy" id="47848"/>
    <lineage>
        <taxon>Bacteria</taxon>
        <taxon>Bacillati</taxon>
        <taxon>Actinomycetota</taxon>
        <taxon>Actinomycetes</taxon>
        <taxon>Micrococcales</taxon>
        <taxon>Dermabacteraceae</taxon>
        <taxon>Brachybacterium</taxon>
    </lineage>
</organism>
<comment type="pathway">
    <text evidence="2 10">Protein modification; protein glycosylation.</text>
</comment>
<keyword evidence="5 10" id="KW-0808">Transferase</keyword>
<dbReference type="EMBL" id="JBHSLN010000080">
    <property type="protein sequence ID" value="MFC5298730.1"/>
    <property type="molecule type" value="Genomic_DNA"/>
</dbReference>
<dbReference type="PANTHER" id="PTHR10050:SF46">
    <property type="entry name" value="PROTEIN O-MANNOSYL-TRANSFERASE 2"/>
    <property type="match status" value="1"/>
</dbReference>
<keyword evidence="10" id="KW-1003">Cell membrane</keyword>
<dbReference type="InterPro" id="IPR003342">
    <property type="entry name" value="ArnT-like_N"/>
</dbReference>
<evidence type="ECO:0000256" key="9">
    <source>
        <dbReference type="ARBA" id="ARBA00093617"/>
    </source>
</evidence>
<feature type="transmembrane region" description="Helical" evidence="10">
    <location>
        <begin position="255"/>
        <end position="274"/>
    </location>
</feature>
<feature type="domain" description="Protein O-mannosyl-transferase C-terminal four TM" evidence="12">
    <location>
        <begin position="341"/>
        <end position="532"/>
    </location>
</feature>
<gene>
    <name evidence="13" type="ORF">ACFPK8_14550</name>
</gene>
<dbReference type="Pfam" id="PF16192">
    <property type="entry name" value="PMT_4TMC"/>
    <property type="match status" value="1"/>
</dbReference>
<evidence type="ECO:0000256" key="7">
    <source>
        <dbReference type="ARBA" id="ARBA00022989"/>
    </source>
</evidence>
<name>A0ABW0FLK6_9MICO</name>
<dbReference type="Pfam" id="PF02366">
    <property type="entry name" value="PMT"/>
    <property type="match status" value="1"/>
</dbReference>
<comment type="subcellular location">
    <subcellularLocation>
        <location evidence="10">Cell membrane</location>
    </subcellularLocation>
    <subcellularLocation>
        <location evidence="1">Endomembrane system</location>
        <topology evidence="1">Multi-pass membrane protein</topology>
    </subcellularLocation>
</comment>
<evidence type="ECO:0000313" key="13">
    <source>
        <dbReference type="EMBL" id="MFC5298730.1"/>
    </source>
</evidence>
<keyword evidence="4 10" id="KW-0328">Glycosyltransferase</keyword>
<evidence type="ECO:0000259" key="12">
    <source>
        <dbReference type="Pfam" id="PF16192"/>
    </source>
</evidence>
<feature type="transmembrane region" description="Helical" evidence="10">
    <location>
        <begin position="455"/>
        <end position="477"/>
    </location>
</feature>
<keyword evidence="7 10" id="KW-1133">Transmembrane helix</keyword>
<comment type="similarity">
    <text evidence="3 10">Belongs to the glycosyltransferase 39 family.</text>
</comment>
<dbReference type="GeneID" id="303297706"/>
<feature type="transmembrane region" description="Helical" evidence="10">
    <location>
        <begin position="489"/>
        <end position="513"/>
    </location>
</feature>
<protein>
    <recommendedName>
        <fullName evidence="9 10">Polyprenol-phosphate-mannose--protein mannosyltransferase</fullName>
        <ecNumber evidence="10">2.4.1.-</ecNumber>
    </recommendedName>
</protein>
<comment type="caution">
    <text evidence="13">The sequence shown here is derived from an EMBL/GenBank/DDBJ whole genome shotgun (WGS) entry which is preliminary data.</text>
</comment>